<accession>A0A6I6G598</accession>
<keyword evidence="2" id="KW-1185">Reference proteome</keyword>
<evidence type="ECO:0000313" key="2">
    <source>
        <dbReference type="Proteomes" id="UP000426027"/>
    </source>
</evidence>
<sequence length="110" mass="12442">MLLSWGWFSLQQGSIVLQTESMSATANMEQCESEEEEHCPMQSKKPLCCSEEGCARTNCTAQWGIWLQQWQTDDNELIHAVFSTTTILQGRYLAWSPNPNIDVATQPPDC</sequence>
<proteinExistence type="predicted"/>
<dbReference type="EMBL" id="CP046566">
    <property type="protein sequence ID" value="QGW27846.1"/>
    <property type="molecule type" value="Genomic_DNA"/>
</dbReference>
<dbReference type="KEGG" id="fls:GLV81_06825"/>
<evidence type="ECO:0000313" key="1">
    <source>
        <dbReference type="EMBL" id="QGW27846.1"/>
    </source>
</evidence>
<organism evidence="1 2">
    <name type="scientific">Phnomibacter ginsenosidimutans</name>
    <dbReference type="NCBI Taxonomy" id="2676868"/>
    <lineage>
        <taxon>Bacteria</taxon>
        <taxon>Pseudomonadati</taxon>
        <taxon>Bacteroidota</taxon>
        <taxon>Chitinophagia</taxon>
        <taxon>Chitinophagales</taxon>
        <taxon>Chitinophagaceae</taxon>
        <taxon>Phnomibacter</taxon>
    </lineage>
</organism>
<dbReference type="AlphaFoldDB" id="A0A6I6G598"/>
<dbReference type="Proteomes" id="UP000426027">
    <property type="component" value="Chromosome"/>
</dbReference>
<reference evidence="1 2" key="1">
    <citation type="submission" date="2019-11" db="EMBL/GenBank/DDBJ databases">
        <authorList>
            <person name="Im W.T."/>
        </authorList>
    </citation>
    <scope>NUCLEOTIDE SEQUENCE [LARGE SCALE GENOMIC DNA]</scope>
    <source>
        <strain evidence="1 2">SB-02</strain>
    </source>
</reference>
<name>A0A6I6G598_9BACT</name>
<protein>
    <submittedName>
        <fullName evidence="1">Uncharacterized protein</fullName>
    </submittedName>
</protein>
<gene>
    <name evidence="1" type="ORF">GLV81_06825</name>
</gene>